<keyword evidence="4" id="KW-1185">Reference proteome</keyword>
<evidence type="ECO:0000313" key="3">
    <source>
        <dbReference type="Ensembl" id="ENSNGAP00000007537.1"/>
    </source>
</evidence>
<accession>A0A8C6QQJ8</accession>
<feature type="region of interest" description="Disordered" evidence="2">
    <location>
        <begin position="31"/>
        <end position="99"/>
    </location>
</feature>
<feature type="compositionally biased region" description="Polar residues" evidence="2">
    <location>
        <begin position="58"/>
        <end position="73"/>
    </location>
</feature>
<dbReference type="GeneTree" id="ENSGT00950000183043"/>
<reference evidence="3" key="1">
    <citation type="submission" date="2025-08" db="UniProtKB">
        <authorList>
            <consortium name="Ensembl"/>
        </authorList>
    </citation>
    <scope>IDENTIFICATION</scope>
</reference>
<feature type="compositionally biased region" description="Polar residues" evidence="2">
    <location>
        <begin position="84"/>
        <end position="93"/>
    </location>
</feature>
<feature type="compositionally biased region" description="Basic and acidic residues" evidence="2">
    <location>
        <begin position="515"/>
        <end position="524"/>
    </location>
</feature>
<proteinExistence type="inferred from homology"/>
<feature type="region of interest" description="Disordered" evidence="2">
    <location>
        <begin position="484"/>
        <end position="524"/>
    </location>
</feature>
<dbReference type="PANTHER" id="PTHR21859">
    <property type="entry name" value="ACROSOME-SPECIFIC PROTEIN"/>
    <property type="match status" value="1"/>
</dbReference>
<feature type="region of interest" description="Disordered" evidence="2">
    <location>
        <begin position="266"/>
        <end position="287"/>
    </location>
</feature>
<reference evidence="3" key="2">
    <citation type="submission" date="2025-09" db="UniProtKB">
        <authorList>
            <consortium name="Ensembl"/>
        </authorList>
    </citation>
    <scope>IDENTIFICATION</scope>
</reference>
<evidence type="ECO:0000256" key="1">
    <source>
        <dbReference type="ARBA" id="ARBA00035009"/>
    </source>
</evidence>
<protein>
    <submittedName>
        <fullName evidence="3">Uncharacterized protein</fullName>
    </submittedName>
</protein>
<comment type="similarity">
    <text evidence="1">Belongs to the SPATA31 family.</text>
</comment>
<dbReference type="Ensembl" id="ENSNGAT00000013023.1">
    <property type="protein sequence ID" value="ENSNGAP00000007537.1"/>
    <property type="gene ID" value="ENSNGAG00000010768.1"/>
</dbReference>
<sequence>MARHEPWGRPEIVASGDPCWSGTMLELQEQVPPSVAKQINQPVEEKQNTPFAWKLTPESRQSPGEQTINSHVSNLVAEGASRSPGPSNTSSPQDSEDPAGMAHVFREAAFEPNKQPKAWPAGLRGDCPQTVYPATMCLSSQSSLTSNQDREEKLSFQGLGAHKQESLEPTVAKQKIPGRKHKIFVPNEEKEAFMSSEAGSQGESFGRVRPSQTWALNTSAQLRDTVTTETKSSLSKLWKGTALTKIFLKEIVRSVLRCLNLSKRDQGKEDSLKDGRHSSRPPPATVQTQMSVTTQNLANMLTEAHSLLNIVMQILVDRLGLQVGDPTVKWQKVEPYTSQVGSSPLAHDGHCDPEGNRLRRRMSCGPHSSPKGYNHPFMYRGIREKRQSGAAAQRVCDRHQCRMKREMVCGHLPRPKANNHAFMYRKLGEKQQSGTRDQRACDPHQIRMKSEMECGPQRNPKRSNHPFMYRRIGDKHQWQSDIAAEKACDPNQSMKKGMDYDSLASPQENNHSCLKKPETKGNQG</sequence>
<feature type="compositionally biased region" description="Basic and acidic residues" evidence="2">
    <location>
        <begin position="266"/>
        <end position="277"/>
    </location>
</feature>
<organism evidence="3 4">
    <name type="scientific">Nannospalax galili</name>
    <name type="common">Northern Israeli blind subterranean mole rat</name>
    <name type="synonym">Spalax galili</name>
    <dbReference type="NCBI Taxonomy" id="1026970"/>
    <lineage>
        <taxon>Eukaryota</taxon>
        <taxon>Metazoa</taxon>
        <taxon>Chordata</taxon>
        <taxon>Craniata</taxon>
        <taxon>Vertebrata</taxon>
        <taxon>Euteleostomi</taxon>
        <taxon>Mammalia</taxon>
        <taxon>Eutheria</taxon>
        <taxon>Euarchontoglires</taxon>
        <taxon>Glires</taxon>
        <taxon>Rodentia</taxon>
        <taxon>Myomorpha</taxon>
        <taxon>Muroidea</taxon>
        <taxon>Spalacidae</taxon>
        <taxon>Spalacinae</taxon>
        <taxon>Nannospalax</taxon>
    </lineage>
</organism>
<name>A0A8C6QQJ8_NANGA</name>
<dbReference type="AlphaFoldDB" id="A0A8C6QQJ8"/>
<evidence type="ECO:0000256" key="2">
    <source>
        <dbReference type="SAM" id="MobiDB-lite"/>
    </source>
</evidence>
<dbReference type="Proteomes" id="UP000694381">
    <property type="component" value="Unassembled WGS sequence"/>
</dbReference>
<dbReference type="PANTHER" id="PTHR21859:SF55">
    <property type="entry name" value="SPERMATOGENESIS-ASSOCIATED PROTEIN 31A1-RELATED"/>
    <property type="match status" value="1"/>
</dbReference>
<evidence type="ECO:0000313" key="4">
    <source>
        <dbReference type="Proteomes" id="UP000694381"/>
    </source>
</evidence>